<dbReference type="PANTHER" id="PTHR24421">
    <property type="entry name" value="NITRATE/NITRITE SENSOR PROTEIN NARX-RELATED"/>
    <property type="match status" value="1"/>
</dbReference>
<dbReference type="Proteomes" id="UP001369736">
    <property type="component" value="Unassembled WGS sequence"/>
</dbReference>
<organism evidence="11 12">
    <name type="scientific">Actinomycetospora flava</name>
    <dbReference type="NCBI Taxonomy" id="3129232"/>
    <lineage>
        <taxon>Bacteria</taxon>
        <taxon>Bacillati</taxon>
        <taxon>Actinomycetota</taxon>
        <taxon>Actinomycetes</taxon>
        <taxon>Pseudonocardiales</taxon>
        <taxon>Pseudonocardiaceae</taxon>
        <taxon>Actinomycetospora</taxon>
    </lineage>
</organism>
<evidence type="ECO:0000256" key="4">
    <source>
        <dbReference type="ARBA" id="ARBA00022679"/>
    </source>
</evidence>
<dbReference type="EC" id="2.7.13.3" evidence="2"/>
<keyword evidence="12" id="KW-1185">Reference proteome</keyword>
<feature type="transmembrane region" description="Helical" evidence="9">
    <location>
        <begin position="70"/>
        <end position="88"/>
    </location>
</feature>
<keyword evidence="9" id="KW-0812">Transmembrane</keyword>
<comment type="caution">
    <text evidence="11">The sequence shown here is derived from an EMBL/GenBank/DDBJ whole genome shotgun (WGS) entry which is preliminary data.</text>
</comment>
<feature type="transmembrane region" description="Helical" evidence="9">
    <location>
        <begin position="236"/>
        <end position="254"/>
    </location>
</feature>
<keyword evidence="4" id="KW-0808">Transferase</keyword>
<dbReference type="InterPro" id="IPR036890">
    <property type="entry name" value="HATPase_C_sf"/>
</dbReference>
<evidence type="ECO:0000313" key="11">
    <source>
        <dbReference type="EMBL" id="MEJ2861772.1"/>
    </source>
</evidence>
<dbReference type="InterPro" id="IPR011712">
    <property type="entry name" value="Sig_transdc_His_kin_sub3_dim/P"/>
</dbReference>
<keyword evidence="9" id="KW-1133">Transmembrane helix</keyword>
<keyword evidence="9" id="KW-0472">Membrane</keyword>
<dbReference type="PANTHER" id="PTHR24421:SF10">
    <property type="entry name" value="NITRATE_NITRITE SENSOR PROTEIN NARQ"/>
    <property type="match status" value="1"/>
</dbReference>
<evidence type="ECO:0000256" key="1">
    <source>
        <dbReference type="ARBA" id="ARBA00000085"/>
    </source>
</evidence>
<dbReference type="GO" id="GO:0016301">
    <property type="term" value="F:kinase activity"/>
    <property type="evidence" value="ECO:0007669"/>
    <property type="project" value="UniProtKB-KW"/>
</dbReference>
<feature type="transmembrane region" description="Helical" evidence="9">
    <location>
        <begin position="168"/>
        <end position="190"/>
    </location>
</feature>
<evidence type="ECO:0000256" key="6">
    <source>
        <dbReference type="ARBA" id="ARBA00022777"/>
    </source>
</evidence>
<proteinExistence type="predicted"/>
<comment type="catalytic activity">
    <reaction evidence="1">
        <text>ATP + protein L-histidine = ADP + protein N-phospho-L-histidine.</text>
        <dbReference type="EC" id="2.7.13.3"/>
    </reaction>
</comment>
<feature type="domain" description="Signal transduction histidine kinase subgroup 3 dimerisation and phosphoacceptor" evidence="10">
    <location>
        <begin position="391"/>
        <end position="454"/>
    </location>
</feature>
<dbReference type="RefSeq" id="WP_337702769.1">
    <property type="nucleotide sequence ID" value="NZ_JBBEGM010000003.1"/>
</dbReference>
<feature type="transmembrane region" description="Helical" evidence="9">
    <location>
        <begin position="128"/>
        <end position="148"/>
    </location>
</feature>
<dbReference type="Gene3D" id="3.30.565.10">
    <property type="entry name" value="Histidine kinase-like ATPase, C-terminal domain"/>
    <property type="match status" value="1"/>
</dbReference>
<sequence length="575" mass="59197">MPLGRTPLSRSLAGALVALAAVFGVLGLVTVALVLPTPGPRGAYVGLVVIAWAYVAAGVVAWWQRPSNAIGALLVAGGGAWSLAALANTQVPELIAVGAVAATTPVAVLVQLLLAFPSGRLRGPAARVVVGAAWVTVLVLQAPGYLFVREPAPYHLLEIADRPDLAALGGLAQRVVGALVVVATVVLVVGRLRATDRERRRVLLPLAVYGLLAVVMVPLGAAVADLVGLDPTTLGVVQIVALAGVPVAFVTGLLRGGFARTGEIEELATWLGGADGRPGLARACARALGDPTAQVVFWLPGTERYVDAEGEPAQLPAAGSGRAAVEVELGGRRVGAIAYDATFLADPEPVAAAGRVLALAVDRERLVAELRASDVALRRSRLRLVEAADRERRRIARDLHDGLQVRLVLLALDAQRFADDVAPELRDRAVALRTGIDDAATELRGHVHAVMPAALVERGLAAATEDLVDRVPLPTRLDLDLEDGTLPPAIESTAYFVVAEGLANALRHAHARSLAVRVVATRGTVSVEVSDDGAGGAVNGMRGLADRVGAVGGSLVVDSPAGGGTRVSVELPCGS</sequence>
<evidence type="ECO:0000256" key="2">
    <source>
        <dbReference type="ARBA" id="ARBA00012438"/>
    </source>
</evidence>
<feature type="transmembrane region" description="Helical" evidence="9">
    <location>
        <begin position="202"/>
        <end position="224"/>
    </location>
</feature>
<dbReference type="Pfam" id="PF07730">
    <property type="entry name" value="HisKA_3"/>
    <property type="match status" value="1"/>
</dbReference>
<evidence type="ECO:0000256" key="5">
    <source>
        <dbReference type="ARBA" id="ARBA00022741"/>
    </source>
</evidence>
<reference evidence="11 12" key="1">
    <citation type="submission" date="2024-03" db="EMBL/GenBank/DDBJ databases">
        <title>Actinomycetospora sp. OC33-EN07, a novel actinomycete isolated from wild orchid (Aerides multiflora).</title>
        <authorList>
            <person name="Suriyachadkun C."/>
        </authorList>
    </citation>
    <scope>NUCLEOTIDE SEQUENCE [LARGE SCALE GENOMIC DNA]</scope>
    <source>
        <strain evidence="11 12">OC33-EN07</strain>
    </source>
</reference>
<name>A0ABU8M580_9PSEU</name>
<dbReference type="CDD" id="cd16917">
    <property type="entry name" value="HATPase_UhpB-NarQ-NarX-like"/>
    <property type="match status" value="1"/>
</dbReference>
<gene>
    <name evidence="11" type="ORF">WCD58_11430</name>
</gene>
<keyword evidence="3" id="KW-0597">Phosphoprotein</keyword>
<dbReference type="SUPFAM" id="SSF55874">
    <property type="entry name" value="ATPase domain of HSP90 chaperone/DNA topoisomerase II/histidine kinase"/>
    <property type="match status" value="1"/>
</dbReference>
<evidence type="ECO:0000256" key="3">
    <source>
        <dbReference type="ARBA" id="ARBA00022553"/>
    </source>
</evidence>
<feature type="transmembrane region" description="Helical" evidence="9">
    <location>
        <begin position="12"/>
        <end position="36"/>
    </location>
</feature>
<dbReference type="Gene3D" id="1.20.5.1930">
    <property type="match status" value="1"/>
</dbReference>
<dbReference type="EMBL" id="JBBEGM010000003">
    <property type="protein sequence ID" value="MEJ2861772.1"/>
    <property type="molecule type" value="Genomic_DNA"/>
</dbReference>
<keyword evidence="8" id="KW-0902">Two-component regulatory system</keyword>
<feature type="transmembrane region" description="Helical" evidence="9">
    <location>
        <begin position="94"/>
        <end position="116"/>
    </location>
</feature>
<evidence type="ECO:0000256" key="7">
    <source>
        <dbReference type="ARBA" id="ARBA00022840"/>
    </source>
</evidence>
<evidence type="ECO:0000313" key="12">
    <source>
        <dbReference type="Proteomes" id="UP001369736"/>
    </source>
</evidence>
<evidence type="ECO:0000256" key="9">
    <source>
        <dbReference type="SAM" id="Phobius"/>
    </source>
</evidence>
<dbReference type="InterPro" id="IPR050482">
    <property type="entry name" value="Sensor_HK_TwoCompSys"/>
</dbReference>
<evidence type="ECO:0000259" key="10">
    <source>
        <dbReference type="Pfam" id="PF07730"/>
    </source>
</evidence>
<keyword evidence="6 11" id="KW-0418">Kinase</keyword>
<protein>
    <recommendedName>
        <fullName evidence="2">histidine kinase</fullName>
        <ecNumber evidence="2">2.7.13.3</ecNumber>
    </recommendedName>
</protein>
<keyword evidence="7" id="KW-0067">ATP-binding</keyword>
<evidence type="ECO:0000256" key="8">
    <source>
        <dbReference type="ARBA" id="ARBA00023012"/>
    </source>
</evidence>
<keyword evidence="5" id="KW-0547">Nucleotide-binding</keyword>
<accession>A0ABU8M580</accession>
<feature type="transmembrane region" description="Helical" evidence="9">
    <location>
        <begin position="42"/>
        <end position="63"/>
    </location>
</feature>